<dbReference type="InterPro" id="IPR002104">
    <property type="entry name" value="Integrase_catalytic"/>
</dbReference>
<dbReference type="EMBL" id="JPRD01000029">
    <property type="protein sequence ID" value="KIF51737.1"/>
    <property type="molecule type" value="Genomic_DNA"/>
</dbReference>
<dbReference type="AlphaFoldDB" id="A0A0C1W5Q0"/>
<dbReference type="CDD" id="cd00397">
    <property type="entry name" value="DNA_BRE_C"/>
    <property type="match status" value="1"/>
</dbReference>
<dbReference type="GO" id="GO:0003677">
    <property type="term" value="F:DNA binding"/>
    <property type="evidence" value="ECO:0007669"/>
    <property type="project" value="UniProtKB-KW"/>
</dbReference>
<dbReference type="GO" id="GO:0015074">
    <property type="term" value="P:DNA integration"/>
    <property type="evidence" value="ECO:0007669"/>
    <property type="project" value="UniProtKB-KW"/>
</dbReference>
<evidence type="ECO:0000256" key="1">
    <source>
        <dbReference type="ARBA" id="ARBA00008857"/>
    </source>
</evidence>
<evidence type="ECO:0000259" key="5">
    <source>
        <dbReference type="PROSITE" id="PS51898"/>
    </source>
</evidence>
<accession>A0A0C1W5Q0</accession>
<dbReference type="PANTHER" id="PTHR30349:SF41">
    <property type="entry name" value="INTEGRASE_RECOMBINASE PROTEIN MJ0367-RELATED"/>
    <property type="match status" value="1"/>
</dbReference>
<feature type="domain" description="Tyr recombinase" evidence="5">
    <location>
        <begin position="177"/>
        <end position="395"/>
    </location>
</feature>
<evidence type="ECO:0000256" key="3">
    <source>
        <dbReference type="ARBA" id="ARBA00023125"/>
    </source>
</evidence>
<organism evidence="6 7">
    <name type="scientific">Vibrio owensii CAIM 1854 = LMG 25443</name>
    <dbReference type="NCBI Taxonomy" id="1229493"/>
    <lineage>
        <taxon>Bacteria</taxon>
        <taxon>Pseudomonadati</taxon>
        <taxon>Pseudomonadota</taxon>
        <taxon>Gammaproteobacteria</taxon>
        <taxon>Vibrionales</taxon>
        <taxon>Vibrionaceae</taxon>
        <taxon>Vibrio</taxon>
    </lineage>
</organism>
<evidence type="ECO:0000313" key="7">
    <source>
        <dbReference type="Proteomes" id="UP000031586"/>
    </source>
</evidence>
<dbReference type="Proteomes" id="UP000031586">
    <property type="component" value="Unassembled WGS sequence"/>
</dbReference>
<comment type="caution">
    <text evidence="6">The sequence shown here is derived from an EMBL/GenBank/DDBJ whole genome shotgun (WGS) entry which is preliminary data.</text>
</comment>
<evidence type="ECO:0000256" key="4">
    <source>
        <dbReference type="ARBA" id="ARBA00023172"/>
    </source>
</evidence>
<evidence type="ECO:0000256" key="2">
    <source>
        <dbReference type="ARBA" id="ARBA00022908"/>
    </source>
</evidence>
<gene>
    <name evidence="6" type="ORF">H735_17820</name>
</gene>
<dbReference type="InterPro" id="IPR050090">
    <property type="entry name" value="Tyrosine_recombinase_XerCD"/>
</dbReference>
<keyword evidence="3" id="KW-0238">DNA-binding</keyword>
<name>A0A0C1W5Q0_9VIBR</name>
<sequence length="449" mass="51473">MSKVQLWQIIPEYRNIHFVGRDLQPVVKVIKNFPFMTLPSGKACVAANKYLIKVSERKSEGTVKQYASSISALVRYCYEHKVDFIDLTSDHFSELMQIQRDEKTNSLTPKRVSNTLISNARRWLDFLDFIAKENDDSTFLPARILASKRVRNVRKGKTIVKQEVWWHCSFDTPSPLKKRKPISKASIDALRSAIINVTSDKALIRRREALLRGLESTGGRVAELVELKVEDVLKAEEMKNPMLKLITKKNDSGYRFIPILHQDLRALIKYIEIHRSKLIEDTIGESNDHGFVFISVKTGIKLTAKYLSDEVGNLRRAAGIEEKACAQMFRHRFITKLFISLIKEFNASNKSELKLALLDGSIFKKKVQQYTNHKSLDSLDHYIDLAFAELVDVDGVENRVRQRMAYEAFDRGLDELESKLKDGMVVSEYLEELQSLRTAMQKDLDALSG</sequence>
<proteinExistence type="inferred from homology"/>
<dbReference type="GO" id="GO:0006310">
    <property type="term" value="P:DNA recombination"/>
    <property type="evidence" value="ECO:0007669"/>
    <property type="project" value="UniProtKB-KW"/>
</dbReference>
<dbReference type="Gene3D" id="1.10.150.130">
    <property type="match status" value="1"/>
</dbReference>
<keyword evidence="4" id="KW-0233">DNA recombination</keyword>
<dbReference type="RefSeq" id="WP_020196719.1">
    <property type="nucleotide sequence ID" value="NZ_BAOH01000068.1"/>
</dbReference>
<dbReference type="PROSITE" id="PS51898">
    <property type="entry name" value="TYR_RECOMBINASE"/>
    <property type="match status" value="1"/>
</dbReference>
<keyword evidence="2" id="KW-0229">DNA integration</keyword>
<dbReference type="InterPro" id="IPR011010">
    <property type="entry name" value="DNA_brk_join_enz"/>
</dbReference>
<dbReference type="PATRIC" id="fig|1229493.5.peg.2722"/>
<dbReference type="InterPro" id="IPR010998">
    <property type="entry name" value="Integrase_recombinase_N"/>
</dbReference>
<dbReference type="InterPro" id="IPR013762">
    <property type="entry name" value="Integrase-like_cat_sf"/>
</dbReference>
<dbReference type="PANTHER" id="PTHR30349">
    <property type="entry name" value="PHAGE INTEGRASE-RELATED"/>
    <property type="match status" value="1"/>
</dbReference>
<dbReference type="Gene3D" id="1.10.443.10">
    <property type="entry name" value="Intergrase catalytic core"/>
    <property type="match status" value="1"/>
</dbReference>
<evidence type="ECO:0000313" key="6">
    <source>
        <dbReference type="EMBL" id="KIF51737.1"/>
    </source>
</evidence>
<dbReference type="SUPFAM" id="SSF56349">
    <property type="entry name" value="DNA breaking-rejoining enzymes"/>
    <property type="match status" value="1"/>
</dbReference>
<protein>
    <recommendedName>
        <fullName evidence="5">Tyr recombinase domain-containing protein</fullName>
    </recommendedName>
</protein>
<comment type="similarity">
    <text evidence="1">Belongs to the 'phage' integrase family.</text>
</comment>
<dbReference type="Pfam" id="PF00589">
    <property type="entry name" value="Phage_integrase"/>
    <property type="match status" value="1"/>
</dbReference>
<reference evidence="6 7" key="1">
    <citation type="submission" date="2014-07" db="EMBL/GenBank/DDBJ databases">
        <title>Unique and conserved regions in Vibrio harveyi and related species in comparison with the shrimp pathogen Vibrio harveyi CAIM 1792.</title>
        <authorList>
            <person name="Espinoza-Valles I."/>
            <person name="Vora G."/>
            <person name="Leekitcharoenphon P."/>
            <person name="Ussery D."/>
            <person name="Hoj L."/>
            <person name="Gomez-Gil B."/>
        </authorList>
    </citation>
    <scope>NUCLEOTIDE SEQUENCE [LARGE SCALE GENOMIC DNA]</scope>
    <source>
        <strain evidence="7">CAIM 1854 / LMG 25443</strain>
    </source>
</reference>